<comment type="subcellular location">
    <subcellularLocation>
        <location evidence="5">Bacterial microcompartment</location>
    </subcellularLocation>
</comment>
<feature type="binding site" evidence="5">
    <location>
        <position position="207"/>
    </location>
    <ligand>
        <name>adenosylcob(III)alamin</name>
        <dbReference type="ChEBI" id="CHEBI:18408"/>
    </ligand>
</feature>
<protein>
    <recommendedName>
        <fullName evidence="5">Ethanolamine ammonia-lyase small subunit</fullName>
        <shortName evidence="5">EAL small subunit</shortName>
        <ecNumber evidence="5">4.3.1.7</ecNumber>
    </recommendedName>
</protein>
<sequence>MKKPAIKIADPWDSLKEFTAARIAMGRVGSSIPLAQCLEFKLAHAHARDAVYSTLNSEAIIYYLDHLDIPIIKLHSQAQNRQQYLQRPDLGRLPDELSVRTLQENAGAYDISIIIADGLSAHAVNSNAVQLVEALVKLFRSAKYNLAPICVVSQGRVALADHIAHGLNARLSVMLIGERPGLSSADSVGAYLTYNPKPGLTDESRNCVSNIRPEGLLHEPAAQKIFYLVQEAFRRKLSGVGLKDNAGLLPS</sequence>
<evidence type="ECO:0000256" key="2">
    <source>
        <dbReference type="ARBA" id="ARBA00023239"/>
    </source>
</evidence>
<dbReference type="Pfam" id="PF05985">
    <property type="entry name" value="EutC"/>
    <property type="match status" value="1"/>
</dbReference>
<dbReference type="GO" id="GO:0009350">
    <property type="term" value="C:ethanolamine ammonia-lyase complex"/>
    <property type="evidence" value="ECO:0007669"/>
    <property type="project" value="UniProtKB-UniRule"/>
</dbReference>
<organism evidence="6 7">
    <name type="scientific">Mucilaginibacter agri</name>
    <dbReference type="NCBI Taxonomy" id="2695265"/>
    <lineage>
        <taxon>Bacteria</taxon>
        <taxon>Pseudomonadati</taxon>
        <taxon>Bacteroidota</taxon>
        <taxon>Sphingobacteriia</taxon>
        <taxon>Sphingobacteriales</taxon>
        <taxon>Sphingobacteriaceae</taxon>
        <taxon>Mucilaginibacter</taxon>
    </lineage>
</organism>
<dbReference type="InterPro" id="IPR009246">
    <property type="entry name" value="EutC"/>
</dbReference>
<dbReference type="EMBL" id="WWEO01000041">
    <property type="protein sequence ID" value="NCD69541.1"/>
    <property type="molecule type" value="Genomic_DNA"/>
</dbReference>
<evidence type="ECO:0000256" key="3">
    <source>
        <dbReference type="ARBA" id="ARBA00023285"/>
    </source>
</evidence>
<dbReference type="EC" id="4.3.1.7" evidence="5"/>
<comment type="pathway">
    <text evidence="5">Amine and polyamine degradation; ethanolamine degradation.</text>
</comment>
<dbReference type="GO" id="GO:0008851">
    <property type="term" value="F:ethanolamine ammonia-lyase activity"/>
    <property type="evidence" value="ECO:0007669"/>
    <property type="project" value="UniProtKB-UniRule"/>
</dbReference>
<evidence type="ECO:0000256" key="1">
    <source>
        <dbReference type="ARBA" id="ARBA00022628"/>
    </source>
</evidence>
<dbReference type="HAMAP" id="MF_00601">
    <property type="entry name" value="EutC"/>
    <property type="match status" value="1"/>
</dbReference>
<feature type="binding site" evidence="5">
    <location>
        <position position="157"/>
    </location>
    <ligand>
        <name>adenosylcob(III)alamin</name>
        <dbReference type="ChEBI" id="CHEBI:18408"/>
    </ligand>
</feature>
<comment type="cofactor">
    <cofactor evidence="5">
        <name>adenosylcob(III)alamin</name>
        <dbReference type="ChEBI" id="CHEBI:18408"/>
    </cofactor>
    <text evidence="5">Binds between the large and small subunits.</text>
</comment>
<comment type="function">
    <text evidence="5">Catalyzes the deamination of various vicinal amino-alcohols to oxo compounds. Allows this organism to utilize ethanolamine as the sole source of nitrogen and carbon in the presence of external vitamin B12.</text>
</comment>
<dbReference type="GO" id="GO:0031471">
    <property type="term" value="C:ethanolamine degradation polyhedral organelle"/>
    <property type="evidence" value="ECO:0007669"/>
    <property type="project" value="UniProtKB-UniRule"/>
</dbReference>
<dbReference type="Proteomes" id="UP000638732">
    <property type="component" value="Unassembled WGS sequence"/>
</dbReference>
<reference evidence="6" key="1">
    <citation type="submission" date="2020-01" db="EMBL/GenBank/DDBJ databases">
        <authorList>
            <person name="Seo Y.L."/>
        </authorList>
    </citation>
    <scope>NUCLEOTIDE SEQUENCE</scope>
    <source>
        <strain evidence="6">R11</strain>
    </source>
</reference>
<evidence type="ECO:0000313" key="7">
    <source>
        <dbReference type="Proteomes" id="UP000638732"/>
    </source>
</evidence>
<keyword evidence="7" id="KW-1185">Reference proteome</keyword>
<dbReference type="InterPro" id="IPR042255">
    <property type="entry name" value="EutC_N"/>
</dbReference>
<proteinExistence type="inferred from homology"/>
<comment type="subunit">
    <text evidence="5">The basic unit is a heterodimer which dimerizes to form tetramers. The heterotetramers trimerize; 6 large subunits form a core ring with 6 small subunits projecting outwards.</text>
</comment>
<keyword evidence="4 5" id="KW-1283">Bacterial microcompartment</keyword>
<keyword evidence="1 5" id="KW-0846">Cobalamin</keyword>
<keyword evidence="2 5" id="KW-0456">Lyase</keyword>
<dbReference type="NCBIfam" id="NF003971">
    <property type="entry name" value="PRK05465.1"/>
    <property type="match status" value="1"/>
</dbReference>
<feature type="binding site" evidence="5">
    <location>
        <position position="178"/>
    </location>
    <ligand>
        <name>adenosylcob(III)alamin</name>
        <dbReference type="ChEBI" id="CHEBI:18408"/>
    </ligand>
</feature>
<comment type="caution">
    <text evidence="6">The sequence shown here is derived from an EMBL/GenBank/DDBJ whole genome shotgun (WGS) entry which is preliminary data.</text>
</comment>
<dbReference type="PIRSF" id="PIRSF018982">
    <property type="entry name" value="EutC"/>
    <property type="match status" value="1"/>
</dbReference>
<evidence type="ECO:0000313" key="6">
    <source>
        <dbReference type="EMBL" id="NCD69541.1"/>
    </source>
</evidence>
<dbReference type="AlphaFoldDB" id="A0A965ZGY0"/>
<dbReference type="PANTHER" id="PTHR39330:SF1">
    <property type="entry name" value="ETHANOLAMINE AMMONIA-LYASE SMALL SUBUNIT"/>
    <property type="match status" value="1"/>
</dbReference>
<dbReference type="InterPro" id="IPR042251">
    <property type="entry name" value="EutC_C"/>
</dbReference>
<keyword evidence="3 5" id="KW-0170">Cobalt</keyword>
<reference evidence="6" key="2">
    <citation type="submission" date="2020-10" db="EMBL/GenBank/DDBJ databases">
        <title>Mucilaginibacter sp. nov., isolated from soil.</title>
        <authorList>
            <person name="Jeon C.O."/>
        </authorList>
    </citation>
    <scope>NUCLEOTIDE SEQUENCE</scope>
    <source>
        <strain evidence="6">R11</strain>
    </source>
</reference>
<dbReference type="RefSeq" id="WP_166585504.1">
    <property type="nucleotide sequence ID" value="NZ_WWEO01000041.1"/>
</dbReference>
<dbReference type="Gene3D" id="3.40.50.11240">
    <property type="entry name" value="Ethanolamine ammonia-lyase light chain (EutC)"/>
    <property type="match status" value="1"/>
</dbReference>
<comment type="catalytic activity">
    <reaction evidence="5">
        <text>ethanolamine = acetaldehyde + NH4(+)</text>
        <dbReference type="Rhea" id="RHEA:15313"/>
        <dbReference type="ChEBI" id="CHEBI:15343"/>
        <dbReference type="ChEBI" id="CHEBI:28938"/>
        <dbReference type="ChEBI" id="CHEBI:57603"/>
        <dbReference type="EC" id="4.3.1.7"/>
    </reaction>
</comment>
<dbReference type="GO" id="GO:0006520">
    <property type="term" value="P:amino acid metabolic process"/>
    <property type="evidence" value="ECO:0007669"/>
    <property type="project" value="InterPro"/>
</dbReference>
<dbReference type="PANTHER" id="PTHR39330">
    <property type="entry name" value="ETHANOLAMINE AMMONIA-LYASE LIGHT CHAIN"/>
    <property type="match status" value="1"/>
</dbReference>
<gene>
    <name evidence="5 6" type="primary">eutC</name>
    <name evidence="6" type="ORF">GSY63_09255</name>
</gene>
<dbReference type="GO" id="GO:0031419">
    <property type="term" value="F:cobalamin binding"/>
    <property type="evidence" value="ECO:0007669"/>
    <property type="project" value="UniProtKB-UniRule"/>
</dbReference>
<dbReference type="GO" id="GO:0046336">
    <property type="term" value="P:ethanolamine catabolic process"/>
    <property type="evidence" value="ECO:0007669"/>
    <property type="project" value="UniProtKB-UniRule"/>
</dbReference>
<dbReference type="Gene3D" id="1.10.30.40">
    <property type="entry name" value="Ethanolamine ammonia-lyase light chain (EutC), N-terminal domain"/>
    <property type="match status" value="1"/>
</dbReference>
<name>A0A965ZGY0_9SPHI</name>
<evidence type="ECO:0000256" key="4">
    <source>
        <dbReference type="ARBA" id="ARBA00024446"/>
    </source>
</evidence>
<accession>A0A965ZGY0</accession>
<comment type="similarity">
    <text evidence="5">Belongs to the EutC family.</text>
</comment>
<evidence type="ECO:0000256" key="5">
    <source>
        <dbReference type="HAMAP-Rule" id="MF_00601"/>
    </source>
</evidence>